<keyword evidence="1" id="KW-0479">Metal-binding</keyword>
<dbReference type="PANTHER" id="PTHR43223">
    <property type="entry name" value="ALKYL/ARYL-SULFATASE"/>
    <property type="match status" value="1"/>
</dbReference>
<dbReference type="RefSeq" id="WP_285758187.1">
    <property type="nucleotide sequence ID" value="NZ_BSQG01000002.1"/>
</dbReference>
<dbReference type="GO" id="GO:0046983">
    <property type="term" value="F:protein dimerization activity"/>
    <property type="evidence" value="ECO:0007669"/>
    <property type="project" value="InterPro"/>
</dbReference>
<dbReference type="Gene3D" id="3.30.1050.10">
    <property type="entry name" value="SCP2 sterol-binding domain"/>
    <property type="match status" value="1"/>
</dbReference>
<sequence>MSYPLSYPYGSGAQPVGREAHRDLEPLHAIRVEDTPAWLLHTVEGRMLRCVVLEGRNGVVLYGTGDGYQQGQAIARCITDQIAKPVRAIVYGENRVDHCSGTSAVLSQLRATGVPVLAAPRWHDTDSARSQALASVIAVRRALQYGPLLREALEGRSPLRRALGGAYPGAPVEPTTTVHTAQEKRYAGLRMRFVATSDRGDSVGVYLPDHRLALVPNEVYSSPSNLIGVEGPHSRISNEWQAMISSVGDLDVAHLVGTRFTPPLHGADRVRAALELYRDGIQYVHDQSIRHMQAGADPDALLELVDIPDHMDFSAFGRPLYGNFVRATTHHYTTYLGWFSGRAAELTPLPRTVRAGRLAQLIGGDRLVEEARAALQNGEAQWSAELAQLALDASPRSPGARRALESALRTLGHAAPNPLLRNYYYSAAMEVSGDIDLEAVRDLIERPEWMTAHAILETLRFRILPEVAAELDVTIGVDLSDTGEHYALRLHNLVLRVLPDLPDTIDARITLAKQHLGELVYGEEDLETLVVWGAVQIDGEVAHVRRFWGAIGPRPALAYQRPVGRLPGTALP</sequence>
<dbReference type="PANTHER" id="PTHR43223:SF2">
    <property type="entry name" value="METALLO-BETA-LACTAMASE DOMAIN-CONTAINING PROTEIN"/>
    <property type="match status" value="1"/>
</dbReference>
<keyword evidence="7" id="KW-1185">Reference proteome</keyword>
<dbReference type="GO" id="GO:0046872">
    <property type="term" value="F:metal ion binding"/>
    <property type="evidence" value="ECO:0007669"/>
    <property type="project" value="UniProtKB-KW"/>
</dbReference>
<reference evidence="6" key="1">
    <citation type="submission" date="2023-02" db="EMBL/GenBank/DDBJ databases">
        <title>Nocardiopsis ansamitocini NBRC 112285.</title>
        <authorList>
            <person name="Ichikawa N."/>
            <person name="Sato H."/>
            <person name="Tonouchi N."/>
        </authorList>
    </citation>
    <scope>NUCLEOTIDE SEQUENCE</scope>
    <source>
        <strain evidence="6">NBRC 112285</strain>
    </source>
</reference>
<dbReference type="AlphaFoldDB" id="A0A9W6P4Q5"/>
<organism evidence="6 7">
    <name type="scientific">Nocardiopsis ansamitocini</name>
    <dbReference type="NCBI Taxonomy" id="1670832"/>
    <lineage>
        <taxon>Bacteria</taxon>
        <taxon>Bacillati</taxon>
        <taxon>Actinomycetota</taxon>
        <taxon>Actinomycetes</taxon>
        <taxon>Streptosporangiales</taxon>
        <taxon>Nocardiopsidaceae</taxon>
        <taxon>Nocardiopsis</taxon>
    </lineage>
</organism>
<evidence type="ECO:0000256" key="1">
    <source>
        <dbReference type="ARBA" id="ARBA00022723"/>
    </source>
</evidence>
<keyword evidence="3" id="KW-0862">Zinc</keyword>
<dbReference type="Gene3D" id="1.25.40.880">
    <property type="entry name" value="Alkyl sulfatase, dimerisation domain"/>
    <property type="match status" value="1"/>
</dbReference>
<evidence type="ECO:0000256" key="2">
    <source>
        <dbReference type="ARBA" id="ARBA00022801"/>
    </source>
</evidence>
<comment type="caution">
    <text evidence="6">The sequence shown here is derived from an EMBL/GenBank/DDBJ whole genome shotgun (WGS) entry which is preliminary data.</text>
</comment>
<evidence type="ECO:0008006" key="8">
    <source>
        <dbReference type="Google" id="ProtNLM"/>
    </source>
</evidence>
<dbReference type="GO" id="GO:0016787">
    <property type="term" value="F:hydrolase activity"/>
    <property type="evidence" value="ECO:0007669"/>
    <property type="project" value="UniProtKB-KW"/>
</dbReference>
<dbReference type="Pfam" id="PF14864">
    <property type="entry name" value="Alkyl_sulf_C"/>
    <property type="match status" value="1"/>
</dbReference>
<dbReference type="Proteomes" id="UP001165092">
    <property type="component" value="Unassembled WGS sequence"/>
</dbReference>
<name>A0A9W6P4Q5_9ACTN</name>
<accession>A0A9W6P4Q5</accession>
<evidence type="ECO:0000313" key="6">
    <source>
        <dbReference type="EMBL" id="GLU47175.1"/>
    </source>
</evidence>
<dbReference type="SUPFAM" id="SSF56281">
    <property type="entry name" value="Metallo-hydrolase/oxidoreductase"/>
    <property type="match status" value="1"/>
</dbReference>
<evidence type="ECO:0000259" key="4">
    <source>
        <dbReference type="Pfam" id="PF14863"/>
    </source>
</evidence>
<dbReference type="InterPro" id="IPR038536">
    <property type="entry name" value="Alkyl/aryl-sulf_dimr_sf"/>
</dbReference>
<dbReference type="Pfam" id="PF14863">
    <property type="entry name" value="Alkyl_sulf_dimr"/>
    <property type="match status" value="1"/>
</dbReference>
<dbReference type="EMBL" id="BSQG01000002">
    <property type="protein sequence ID" value="GLU47175.1"/>
    <property type="molecule type" value="Genomic_DNA"/>
</dbReference>
<dbReference type="InterPro" id="IPR029229">
    <property type="entry name" value="Alkyl_sulf_C"/>
</dbReference>
<feature type="domain" description="Alkyl sulfatase C-terminal" evidence="5">
    <location>
        <begin position="450"/>
        <end position="551"/>
    </location>
</feature>
<dbReference type="InterPro" id="IPR036527">
    <property type="entry name" value="SCP2_sterol-bd_dom_sf"/>
</dbReference>
<protein>
    <recommendedName>
        <fullName evidence="8">MBL fold metallo-hydrolase</fullName>
    </recommendedName>
</protein>
<dbReference type="SUPFAM" id="SSF55718">
    <property type="entry name" value="SCP-like"/>
    <property type="match status" value="1"/>
</dbReference>
<dbReference type="InterPro" id="IPR029228">
    <property type="entry name" value="Alkyl_sulf_dimr"/>
</dbReference>
<proteinExistence type="predicted"/>
<gene>
    <name evidence="6" type="ORF">Nans01_15260</name>
</gene>
<dbReference type="InterPro" id="IPR036866">
    <property type="entry name" value="RibonucZ/Hydroxyglut_hydro"/>
</dbReference>
<evidence type="ECO:0000256" key="3">
    <source>
        <dbReference type="ARBA" id="ARBA00022833"/>
    </source>
</evidence>
<evidence type="ECO:0000259" key="5">
    <source>
        <dbReference type="Pfam" id="PF14864"/>
    </source>
</evidence>
<keyword evidence="2" id="KW-0378">Hydrolase</keyword>
<evidence type="ECO:0000313" key="7">
    <source>
        <dbReference type="Proteomes" id="UP001165092"/>
    </source>
</evidence>
<feature type="domain" description="Alkyl sulfatase dimerisation" evidence="4">
    <location>
        <begin position="301"/>
        <end position="432"/>
    </location>
</feature>
<dbReference type="InterPro" id="IPR052195">
    <property type="entry name" value="Bact_Alkyl/Aryl-Sulfatase"/>
</dbReference>
<dbReference type="Gene3D" id="3.60.15.30">
    <property type="entry name" value="Metallo-beta-lactamase domain"/>
    <property type="match status" value="1"/>
</dbReference>